<proteinExistence type="predicted"/>
<sequence>MFQLHTRAGRRLPAFIHAQAVAFFQRGAQKAADGLFIFNNQNVCHISS</sequence>
<evidence type="ECO:0000313" key="1">
    <source>
        <dbReference type="EMBL" id="EHD05895.1"/>
    </source>
</evidence>
<name>G5RSC0_SALET</name>
<evidence type="ECO:0000313" key="2">
    <source>
        <dbReference type="Proteomes" id="UP000004776"/>
    </source>
</evidence>
<comment type="caution">
    <text evidence="1">The sequence shown here is derived from an EMBL/GenBank/DDBJ whole genome shotgun (WGS) entry which is preliminary data.</text>
</comment>
<organism evidence="1 2">
    <name type="scientific">Salmonella enterica subsp. enterica serovar Urbana str. R8-2977</name>
    <dbReference type="NCBI Taxonomy" id="913084"/>
    <lineage>
        <taxon>Bacteria</taxon>
        <taxon>Pseudomonadati</taxon>
        <taxon>Pseudomonadota</taxon>
        <taxon>Gammaproteobacteria</taxon>
        <taxon>Enterobacterales</taxon>
        <taxon>Enterobacteriaceae</taxon>
        <taxon>Salmonella</taxon>
    </lineage>
</organism>
<reference evidence="1 2" key="1">
    <citation type="journal article" date="2011" name="BMC Genomics">
        <title>Genome sequencing reveals diversification of virulence factor content and possible host adaptation in distinct subpopulations of Salmonella enterica.</title>
        <authorList>
            <person name="den Bakker H.C."/>
            <person name="Moreno Switt A.I."/>
            <person name="Govoni G."/>
            <person name="Cummings C.A."/>
            <person name="Ranieri M.L."/>
            <person name="Degoricija L."/>
            <person name="Hoelzer K."/>
            <person name="Rodriguez-Rivera L.D."/>
            <person name="Brown S."/>
            <person name="Bolchacova E."/>
            <person name="Furtado M.R."/>
            <person name="Wiedmann M."/>
        </authorList>
    </citation>
    <scope>NUCLEOTIDE SEQUENCE [LARGE SCALE GENOMIC DNA]</scope>
    <source>
        <strain evidence="1 2">R8-2977</strain>
    </source>
</reference>
<protein>
    <submittedName>
        <fullName evidence="1">Uncharacterized protein</fullName>
    </submittedName>
</protein>
<accession>G5RSC0</accession>
<dbReference type="Proteomes" id="UP000004776">
    <property type="component" value="Unassembled WGS sequence"/>
</dbReference>
<gene>
    <name evidence="1" type="ORF">LTSEURB_1095</name>
</gene>
<dbReference type="AlphaFoldDB" id="G5RSC0"/>
<dbReference type="EMBL" id="AFCW01000438">
    <property type="protein sequence ID" value="EHD05895.1"/>
    <property type="molecule type" value="Genomic_DNA"/>
</dbReference>